<reference evidence="1" key="1">
    <citation type="submission" date="2021-06" db="EMBL/GenBank/DDBJ databases">
        <authorList>
            <person name="Kallberg Y."/>
            <person name="Tangrot J."/>
            <person name="Rosling A."/>
        </authorList>
    </citation>
    <scope>NUCLEOTIDE SEQUENCE</scope>
    <source>
        <strain evidence="1">IL203A</strain>
    </source>
</reference>
<keyword evidence="2" id="KW-1185">Reference proteome</keyword>
<sequence length="113" mass="12574">CQHSRASYTSYDGVTGGAIKDIPEVFLAPKIEINILNSNKKIKNLLKSYTLPVDVLFSLTPGQNLSDKSNYTILSLAYNLFTPASYSIDRHPNANYKDQNSLLNENISVYIST</sequence>
<feature type="non-terminal residue" evidence="1">
    <location>
        <position position="1"/>
    </location>
</feature>
<dbReference type="EMBL" id="CAJVPU010052202">
    <property type="protein sequence ID" value="CAG8762750.1"/>
    <property type="molecule type" value="Genomic_DNA"/>
</dbReference>
<evidence type="ECO:0000313" key="1">
    <source>
        <dbReference type="EMBL" id="CAG8762750.1"/>
    </source>
</evidence>
<protein>
    <submittedName>
        <fullName evidence="1">9785_t:CDS:1</fullName>
    </submittedName>
</protein>
<proteinExistence type="predicted"/>
<organism evidence="1 2">
    <name type="scientific">Dentiscutata heterogama</name>
    <dbReference type="NCBI Taxonomy" id="1316150"/>
    <lineage>
        <taxon>Eukaryota</taxon>
        <taxon>Fungi</taxon>
        <taxon>Fungi incertae sedis</taxon>
        <taxon>Mucoromycota</taxon>
        <taxon>Glomeromycotina</taxon>
        <taxon>Glomeromycetes</taxon>
        <taxon>Diversisporales</taxon>
        <taxon>Gigasporaceae</taxon>
        <taxon>Dentiscutata</taxon>
    </lineage>
</organism>
<comment type="caution">
    <text evidence="1">The sequence shown here is derived from an EMBL/GenBank/DDBJ whole genome shotgun (WGS) entry which is preliminary data.</text>
</comment>
<feature type="non-terminal residue" evidence="1">
    <location>
        <position position="113"/>
    </location>
</feature>
<accession>A0ACA9QQX3</accession>
<dbReference type="Proteomes" id="UP000789702">
    <property type="component" value="Unassembled WGS sequence"/>
</dbReference>
<evidence type="ECO:0000313" key="2">
    <source>
        <dbReference type="Proteomes" id="UP000789702"/>
    </source>
</evidence>
<gene>
    <name evidence="1" type="ORF">DHETER_LOCUS15365</name>
</gene>
<name>A0ACA9QQX3_9GLOM</name>